<dbReference type="InterPro" id="IPR000504">
    <property type="entry name" value="RRM_dom"/>
</dbReference>
<protein>
    <recommendedName>
        <fullName evidence="3">RRM domain-containing protein</fullName>
    </recommendedName>
</protein>
<feature type="compositionally biased region" description="Polar residues" evidence="2">
    <location>
        <begin position="305"/>
        <end position="315"/>
    </location>
</feature>
<dbReference type="Proteomes" id="UP000594263">
    <property type="component" value="Unplaced"/>
</dbReference>
<evidence type="ECO:0000313" key="5">
    <source>
        <dbReference type="Proteomes" id="UP000594263"/>
    </source>
</evidence>
<evidence type="ECO:0000256" key="2">
    <source>
        <dbReference type="SAM" id="MobiDB-lite"/>
    </source>
</evidence>
<dbReference type="Gramene" id="Kaladp0016s0072.1.v1.1">
    <property type="protein sequence ID" value="Kaladp0016s0072.1.v1.1.CDS.1"/>
    <property type="gene ID" value="Kaladp0016s0072.v1.1"/>
</dbReference>
<dbReference type="PANTHER" id="PTHR45735:SF2">
    <property type="entry name" value="CLEAVAGE STIMULATION FACTOR SUBUNIT 2"/>
    <property type="match status" value="1"/>
</dbReference>
<dbReference type="AlphaFoldDB" id="A0A7N0ZQY0"/>
<accession>A0A7N0ZQY0</accession>
<feature type="region of interest" description="Disordered" evidence="2">
    <location>
        <begin position="304"/>
        <end position="365"/>
    </location>
</feature>
<dbReference type="Pfam" id="PF00076">
    <property type="entry name" value="RRM_1"/>
    <property type="match status" value="1"/>
</dbReference>
<dbReference type="InterPro" id="IPR012677">
    <property type="entry name" value="Nucleotide-bd_a/b_plait_sf"/>
</dbReference>
<proteinExistence type="predicted"/>
<name>A0A7N0ZQY0_KALFE</name>
<evidence type="ECO:0000259" key="3">
    <source>
        <dbReference type="PROSITE" id="PS50102"/>
    </source>
</evidence>
<dbReference type="OMA" id="PPFHTGH"/>
<dbReference type="PANTHER" id="PTHR45735">
    <property type="entry name" value="CLEAVAGE STIMULATION FACTOR SUBUNIT 2"/>
    <property type="match status" value="1"/>
</dbReference>
<dbReference type="EnsemblPlants" id="Kaladp0016s0072.1.v1.1">
    <property type="protein sequence ID" value="Kaladp0016s0072.1.v1.1.CDS.1"/>
    <property type="gene ID" value="Kaladp0016s0072.v1.1"/>
</dbReference>
<dbReference type="CDD" id="cd12398">
    <property type="entry name" value="RRM_CSTF2_RNA15_like"/>
    <property type="match status" value="1"/>
</dbReference>
<dbReference type="Gene3D" id="3.30.70.330">
    <property type="match status" value="1"/>
</dbReference>
<evidence type="ECO:0000256" key="1">
    <source>
        <dbReference type="PROSITE-ProRule" id="PRU00176"/>
    </source>
</evidence>
<dbReference type="InterPro" id="IPR035979">
    <property type="entry name" value="RBD_domain_sf"/>
</dbReference>
<dbReference type="Gene3D" id="1.10.20.70">
    <property type="entry name" value="Transcription termination and cleavage factor, C-terminal domain"/>
    <property type="match status" value="1"/>
</dbReference>
<dbReference type="SUPFAM" id="SSF54928">
    <property type="entry name" value="RNA-binding domain, RBD"/>
    <property type="match status" value="1"/>
</dbReference>
<sequence length="404" mass="44117">MASVSQHRSVFVGNIPYDLREEEVRQICEEVGPVVSFNLVTDKETGKPKGFGFCEYRDEETALSARRNLQGYQINGRQLRVDFADPRHKSGNSSDKKQIGIDAAVAAGSLMAGALGLGQSAVVGDDPLNLHLARMSRYQLTQVLSEIAALDRDLVRELLLARPHFAKALLQVTIMLGMVPPQALSNLQQISVSASQNVPQQQQVSPQPQFASAGAQIPFHTSHFRQIQQHPVQSGVTSMISQQLLASSVTPQNHIAVVPSPTTPQMPMAHNLTQIRSSQLGPESHSNLHTSFYARPWVVGHQHGPISQGTLQANGQEDGRGVPGPAPDVGRPLKRVKMEGTNFPPSQTATNQNPIEQQTPQLQPGIDPRLLDQVLKLTPQQLSLLPHDQQQQVIQIQKMLTNSA</sequence>
<feature type="compositionally biased region" description="Polar residues" evidence="2">
    <location>
        <begin position="343"/>
        <end position="362"/>
    </location>
</feature>
<reference evidence="4" key="1">
    <citation type="submission" date="2021-01" db="UniProtKB">
        <authorList>
            <consortium name="EnsemblPlants"/>
        </authorList>
    </citation>
    <scope>IDENTIFICATION</scope>
</reference>
<dbReference type="PROSITE" id="PS50102">
    <property type="entry name" value="RRM"/>
    <property type="match status" value="1"/>
</dbReference>
<dbReference type="SMART" id="SM00360">
    <property type="entry name" value="RRM"/>
    <property type="match status" value="1"/>
</dbReference>
<evidence type="ECO:0000313" key="4">
    <source>
        <dbReference type="EnsemblPlants" id="Kaladp0016s0072.1.v1.1.CDS.1"/>
    </source>
</evidence>
<dbReference type="GO" id="GO:0003729">
    <property type="term" value="F:mRNA binding"/>
    <property type="evidence" value="ECO:0007669"/>
    <property type="project" value="TreeGrafter"/>
</dbReference>
<keyword evidence="1" id="KW-0694">RNA-binding</keyword>
<dbReference type="InterPro" id="IPR038192">
    <property type="entry name" value="CSTF_C_sf"/>
</dbReference>
<dbReference type="GO" id="GO:0005847">
    <property type="term" value="C:mRNA cleavage and polyadenylation specificity factor complex"/>
    <property type="evidence" value="ECO:0007669"/>
    <property type="project" value="TreeGrafter"/>
</dbReference>
<organism evidence="4 5">
    <name type="scientific">Kalanchoe fedtschenkoi</name>
    <name type="common">Lavender scallops</name>
    <name type="synonym">South American air plant</name>
    <dbReference type="NCBI Taxonomy" id="63787"/>
    <lineage>
        <taxon>Eukaryota</taxon>
        <taxon>Viridiplantae</taxon>
        <taxon>Streptophyta</taxon>
        <taxon>Embryophyta</taxon>
        <taxon>Tracheophyta</taxon>
        <taxon>Spermatophyta</taxon>
        <taxon>Magnoliopsida</taxon>
        <taxon>eudicotyledons</taxon>
        <taxon>Gunneridae</taxon>
        <taxon>Pentapetalae</taxon>
        <taxon>Saxifragales</taxon>
        <taxon>Crassulaceae</taxon>
        <taxon>Kalanchoe</taxon>
    </lineage>
</organism>
<keyword evidence="5" id="KW-1185">Reference proteome</keyword>
<feature type="domain" description="RRM" evidence="3">
    <location>
        <begin position="8"/>
        <end position="86"/>
    </location>
</feature>